<dbReference type="Proteomes" id="UP000622797">
    <property type="component" value="Unassembled WGS sequence"/>
</dbReference>
<dbReference type="SUPFAM" id="SSF75304">
    <property type="entry name" value="Amidase signature (AS) enzymes"/>
    <property type="match status" value="1"/>
</dbReference>
<dbReference type="EMBL" id="JABEXW010001315">
    <property type="protein sequence ID" value="KAF4944630.1"/>
    <property type="molecule type" value="Genomic_DNA"/>
</dbReference>
<organism evidence="4 5">
    <name type="scientific">Fusarium sarcochroum</name>
    <dbReference type="NCBI Taxonomy" id="1208366"/>
    <lineage>
        <taxon>Eukaryota</taxon>
        <taxon>Fungi</taxon>
        <taxon>Dikarya</taxon>
        <taxon>Ascomycota</taxon>
        <taxon>Pezizomycotina</taxon>
        <taxon>Sordariomycetes</taxon>
        <taxon>Hypocreomycetidae</taxon>
        <taxon>Hypocreales</taxon>
        <taxon>Nectriaceae</taxon>
        <taxon>Fusarium</taxon>
        <taxon>Fusarium lateritium species complex</taxon>
    </lineage>
</organism>
<gene>
    <name evidence="4" type="ORF">FSARC_14619</name>
</gene>
<dbReference type="PANTHER" id="PTHR46072">
    <property type="entry name" value="AMIDASE-RELATED-RELATED"/>
    <property type="match status" value="1"/>
</dbReference>
<comment type="similarity">
    <text evidence="1">Belongs to the amidase family.</text>
</comment>
<comment type="caution">
    <text evidence="4">The sequence shown here is derived from an EMBL/GenBank/DDBJ whole genome shotgun (WGS) entry which is preliminary data.</text>
</comment>
<evidence type="ECO:0000259" key="3">
    <source>
        <dbReference type="Pfam" id="PF01425"/>
    </source>
</evidence>
<keyword evidence="2" id="KW-0378">Hydrolase</keyword>
<dbReference type="AlphaFoldDB" id="A0A8H4WP14"/>
<keyword evidence="5" id="KW-1185">Reference proteome</keyword>
<name>A0A8H4WP14_9HYPO</name>
<protein>
    <recommendedName>
        <fullName evidence="3">Amidase domain-containing protein</fullName>
    </recommendedName>
</protein>
<evidence type="ECO:0000256" key="1">
    <source>
        <dbReference type="ARBA" id="ARBA00009199"/>
    </source>
</evidence>
<feature type="domain" description="Amidase" evidence="3">
    <location>
        <begin position="85"/>
        <end position="478"/>
    </location>
</feature>
<dbReference type="InterPro" id="IPR023631">
    <property type="entry name" value="Amidase_dom"/>
</dbReference>
<evidence type="ECO:0000256" key="2">
    <source>
        <dbReference type="ARBA" id="ARBA00022801"/>
    </source>
</evidence>
<accession>A0A8H4WP14</accession>
<proteinExistence type="inferred from homology"/>
<reference evidence="4" key="1">
    <citation type="journal article" date="2020" name="BMC Genomics">
        <title>Correction to: Identification and distribution of gene clusters required for synthesis of sphingolipid metabolism inhibitors in diverse species of the filamentous fungus Fusarium.</title>
        <authorList>
            <person name="Kim H.S."/>
            <person name="Lohmar J.M."/>
            <person name="Busman M."/>
            <person name="Brown D.W."/>
            <person name="Naumann T.A."/>
            <person name="Divon H.H."/>
            <person name="Lysoe E."/>
            <person name="Uhlig S."/>
            <person name="Proctor R.H."/>
        </authorList>
    </citation>
    <scope>NUCLEOTIDE SEQUENCE</scope>
    <source>
        <strain evidence="4">NRRL 20472</strain>
    </source>
</reference>
<dbReference type="GO" id="GO:0016787">
    <property type="term" value="F:hydrolase activity"/>
    <property type="evidence" value="ECO:0007669"/>
    <property type="project" value="UniProtKB-KW"/>
</dbReference>
<evidence type="ECO:0000313" key="4">
    <source>
        <dbReference type="EMBL" id="KAF4944630.1"/>
    </source>
</evidence>
<dbReference type="Pfam" id="PF01425">
    <property type="entry name" value="Amidase"/>
    <property type="match status" value="1"/>
</dbReference>
<dbReference type="InterPro" id="IPR036928">
    <property type="entry name" value="AS_sf"/>
</dbReference>
<reference evidence="4" key="2">
    <citation type="submission" date="2020-05" db="EMBL/GenBank/DDBJ databases">
        <authorList>
            <person name="Kim H.-S."/>
            <person name="Proctor R.H."/>
            <person name="Brown D.W."/>
        </authorList>
    </citation>
    <scope>NUCLEOTIDE SEQUENCE</scope>
    <source>
        <strain evidence="4">NRRL 20472</strain>
    </source>
</reference>
<evidence type="ECO:0000313" key="5">
    <source>
        <dbReference type="Proteomes" id="UP000622797"/>
    </source>
</evidence>
<dbReference type="OrthoDB" id="6428749at2759"/>
<sequence>MATWEVLAAAHREKQQQAIPPSWVLSQEKLDRISGMGTPQQGRLIDLKAAEASGLLTKREIEITECFTARELLRGINSQSLRSEDVVVAFCKRAAVAQQLTSCLTEIFFHEAIERARQLDTQLTTTGRAVGPLHGLPISLKDSFQVEGYHSTVGYVEFLKRPLPTGNAALVKLLIDAGAILYCKTNIPQTMMTADSENNIFGRTLNPNNTSLTAGGSTGGEGALVSFPLCCGIYGFKPTVDRIPFQGQALSPFPIHWVSSVMPSAGPLATSVGDLSFFMETITKLQPWKYDASAFHIPWRSLNPKDGPLTIGILPEDEEYLLHPPVRRLLAKAASVLEKAGHKLVRLPIDPRRSVSLGARIGYQFFKIASPDPATTAKNMGEPFVASVARGMHPFSSGNFPVSSELDIPTQFHKLNEARGAYAEAWKDTWHEYELDVVMAPGAVGTALPHDTFGIPVYTVMWNVLDYPAAVIPYGYASALDDPEPQVAKTAFVADCPILPCIPPPVVPKPNPSLTQVLFQKFLHNGLIELYNTNKFSWIQHFLLEMSTKSKSLPAVSAAIQIYLDGGGGDLPVLSMEYLDVALKTFRAELATDHSTFHPAIACAGILLCALNFLQAYPGSQLLRLLADSYSLGTPMSLLSLSSEDDLAIRHVLEFTGVMDLPCLVFGREKPSIGIWKSFRSTQDRWKKGRLRGIEIISGLPMCLLDIFADILYVDTENAVSSLWTWPGEVGDYLQCHLWDSWRLAGILDVRRRERCKTELPSDAFRDKVGNVTPCNEVVLCRLMAAIQILQTASARPENQHLLISNGLVFPLVIASLEVPLLKRHPEWKKTIDETRQLFELKKGYKLASITFQILDDAWQAGLSCFDLDKVARTKGIEIAVL</sequence>
<dbReference type="PANTHER" id="PTHR46072:SF3">
    <property type="entry name" value="AMIDASE"/>
    <property type="match status" value="1"/>
</dbReference>
<dbReference type="Gene3D" id="3.90.1300.10">
    <property type="entry name" value="Amidase signature (AS) domain"/>
    <property type="match status" value="1"/>
</dbReference>